<accession>A0A8H3IIB8</accession>
<name>A0A8H3IIB8_9LECA</name>
<evidence type="ECO:0000313" key="14">
    <source>
        <dbReference type="EMBL" id="CAF9916655.1"/>
    </source>
</evidence>
<keyword evidence="9 12" id="KW-1133">Transmembrane helix</keyword>
<feature type="transmembrane region" description="Helical" evidence="12">
    <location>
        <begin position="307"/>
        <end position="331"/>
    </location>
</feature>
<dbReference type="GO" id="GO:0005789">
    <property type="term" value="C:endoplasmic reticulum membrane"/>
    <property type="evidence" value="ECO:0007669"/>
    <property type="project" value="UniProtKB-SubCell"/>
</dbReference>
<evidence type="ECO:0000256" key="7">
    <source>
        <dbReference type="ARBA" id="ARBA00022692"/>
    </source>
</evidence>
<evidence type="ECO:0000256" key="10">
    <source>
        <dbReference type="ARBA" id="ARBA00023136"/>
    </source>
</evidence>
<comment type="pathway">
    <text evidence="2">Glycolipid biosynthesis; glycosylphosphatidylinositol-anchor biosynthesis.</text>
</comment>
<comment type="similarity">
    <text evidence="3">Belongs to the glycosyltransferase 22 family. PIGB subfamily.</text>
</comment>
<dbReference type="EC" id="2.4.1.-" evidence="12"/>
<keyword evidence="8 12" id="KW-0256">Endoplasmic reticulum</keyword>
<evidence type="ECO:0000256" key="9">
    <source>
        <dbReference type="ARBA" id="ARBA00022989"/>
    </source>
</evidence>
<dbReference type="GO" id="GO:0000026">
    <property type="term" value="F:alpha-1,2-mannosyltransferase activity"/>
    <property type="evidence" value="ECO:0007669"/>
    <property type="project" value="TreeGrafter"/>
</dbReference>
<evidence type="ECO:0000256" key="11">
    <source>
        <dbReference type="ARBA" id="ARBA00024708"/>
    </source>
</evidence>
<evidence type="ECO:0000256" key="5">
    <source>
        <dbReference type="ARBA" id="ARBA00022676"/>
    </source>
</evidence>
<organism evidence="14 15">
    <name type="scientific">Gomphillus americanus</name>
    <dbReference type="NCBI Taxonomy" id="1940652"/>
    <lineage>
        <taxon>Eukaryota</taxon>
        <taxon>Fungi</taxon>
        <taxon>Dikarya</taxon>
        <taxon>Ascomycota</taxon>
        <taxon>Pezizomycotina</taxon>
        <taxon>Lecanoromycetes</taxon>
        <taxon>OSLEUM clade</taxon>
        <taxon>Ostropomycetidae</taxon>
        <taxon>Ostropales</taxon>
        <taxon>Graphidaceae</taxon>
        <taxon>Gomphilloideae</taxon>
        <taxon>Gomphillus</taxon>
    </lineage>
</organism>
<evidence type="ECO:0000256" key="1">
    <source>
        <dbReference type="ARBA" id="ARBA00004477"/>
    </source>
</evidence>
<feature type="transmembrane region" description="Helical" evidence="12">
    <location>
        <begin position="368"/>
        <end position="387"/>
    </location>
</feature>
<comment type="caution">
    <text evidence="14">The sequence shown here is derived from an EMBL/GenBank/DDBJ whole genome shotgun (WGS) entry which is preliminary data.</text>
</comment>
<comment type="function">
    <text evidence="11">Mannosyltransferase involved in glycosylphosphatidylinositol-anchor biosynthesis. Transfers the third mannose to Man2-GlcN-acyl-PI during GPI precursor assembly.</text>
</comment>
<keyword evidence="7 12" id="KW-0812">Transmembrane</keyword>
<feature type="region of interest" description="Disordered" evidence="13">
    <location>
        <begin position="1"/>
        <end position="27"/>
    </location>
</feature>
<feature type="compositionally biased region" description="Polar residues" evidence="13">
    <location>
        <begin position="1"/>
        <end position="25"/>
    </location>
</feature>
<comment type="subcellular location">
    <subcellularLocation>
        <location evidence="1 12">Endoplasmic reticulum membrane</location>
        <topology evidence="1 12">Multi-pass membrane protein</topology>
    </subcellularLocation>
</comment>
<feature type="transmembrane region" description="Helical" evidence="12">
    <location>
        <begin position="337"/>
        <end position="356"/>
    </location>
</feature>
<sequence length="755" mass="86070">MPASRTVSENSVQIDDNESSPTTSKADLDAASTYSQSQRANAATSSRDILVFLVAFRILNALCIKTFFQPDEYFQSLEPAWRIAFGPDSGAWITWEWEHHLRSTIIPYIFAGGYRVADFIANYLGAGPFKRAEILIVTPKIIQAHIAACGDYFTWRLAERVYGKRSLEAWICLALTVCSPWQWFCSTRTLSNCLETTMTVIAMNYWPWEWSLRSVDETTMADSVRLEQDPEHTLPERPLRLRRCLVLAAFACILRPTNILIWILVTYFALFRVIKHERMVASRLIKIPLMISVSIPRLVNATRRERWILLWDATLYGAGVLLLSVLCDWTFYHKLTFTPFNFLYFNIAKSLAVFYGRNDWHYYLTQGYPLLLTTFLPFAVLGIYEGLTDKDDTDDEKPEPERLTSAIRYQLTSVCLTIPLALSFISHKEVRFIYPILPLLHVLSSPSAAACIRPSLIAVTATPTPASSLQSSPMSSRLMDRSYLYTKPYKPWSKLSAYRPTILPTILLLNLLIAMFTTQHHQRGVLSVLTYLRTEHETKYLTQPPALAHLPPADTTMTVGFLMPCHSTPWRSHLIHPNIQAWSLGCEPPVHVPPGPEREAYLDEADRFFADPQHFLQTEIGPASTKSVNKQPRSGFGLAAAIFGNKQSAVTEASSSYTDIDIGTSTLFPLRSICPWNGGLGRKPWPEYLVFFEASSKDITEVIAPLGYIPCWRGWNSWFHDDWRRQGDVIVWCRKGNLDSKKLKLAERRQEGWKW</sequence>
<reference evidence="14" key="1">
    <citation type="submission" date="2021-03" db="EMBL/GenBank/DDBJ databases">
        <authorList>
            <person name="Tagirdzhanova G."/>
        </authorList>
    </citation>
    <scope>NUCLEOTIDE SEQUENCE</scope>
</reference>
<evidence type="ECO:0000313" key="15">
    <source>
        <dbReference type="Proteomes" id="UP000664169"/>
    </source>
</evidence>
<dbReference type="UniPathway" id="UPA00196"/>
<proteinExistence type="inferred from homology"/>
<feature type="transmembrane region" description="Helical" evidence="12">
    <location>
        <begin position="497"/>
        <end position="516"/>
    </location>
</feature>
<evidence type="ECO:0000256" key="4">
    <source>
        <dbReference type="ARBA" id="ARBA00022502"/>
    </source>
</evidence>
<dbReference type="GO" id="GO:0006506">
    <property type="term" value="P:GPI anchor biosynthetic process"/>
    <property type="evidence" value="ECO:0007669"/>
    <property type="project" value="UniProtKB-UniPathway"/>
</dbReference>
<gene>
    <name evidence="14" type="ORF">GOMPHAMPRED_001069</name>
</gene>
<keyword evidence="15" id="KW-1185">Reference proteome</keyword>
<evidence type="ECO:0000256" key="8">
    <source>
        <dbReference type="ARBA" id="ARBA00022824"/>
    </source>
</evidence>
<protein>
    <recommendedName>
        <fullName evidence="12">Mannosyltransferase</fullName>
        <ecNumber evidence="12">2.4.1.-</ecNumber>
    </recommendedName>
</protein>
<dbReference type="Proteomes" id="UP000664169">
    <property type="component" value="Unassembled WGS sequence"/>
</dbReference>
<feature type="transmembrane region" description="Helical" evidence="12">
    <location>
        <begin position="407"/>
        <end position="425"/>
    </location>
</feature>
<dbReference type="Pfam" id="PF03901">
    <property type="entry name" value="Glyco_transf_22"/>
    <property type="match status" value="1"/>
</dbReference>
<dbReference type="PANTHER" id="PTHR22760">
    <property type="entry name" value="GLYCOSYLTRANSFERASE"/>
    <property type="match status" value="1"/>
</dbReference>
<evidence type="ECO:0000256" key="2">
    <source>
        <dbReference type="ARBA" id="ARBA00004687"/>
    </source>
</evidence>
<keyword evidence="4" id="KW-0337">GPI-anchor biosynthesis</keyword>
<evidence type="ECO:0000256" key="13">
    <source>
        <dbReference type="SAM" id="MobiDB-lite"/>
    </source>
</evidence>
<keyword evidence="5 12" id="KW-0328">Glycosyltransferase</keyword>
<evidence type="ECO:0000256" key="6">
    <source>
        <dbReference type="ARBA" id="ARBA00022679"/>
    </source>
</evidence>
<evidence type="ECO:0000256" key="12">
    <source>
        <dbReference type="RuleBase" id="RU363075"/>
    </source>
</evidence>
<dbReference type="AlphaFoldDB" id="A0A8H3IIB8"/>
<keyword evidence="10 12" id="KW-0472">Membrane</keyword>
<feature type="transmembrane region" description="Helical" evidence="12">
    <location>
        <begin position="245"/>
        <end position="270"/>
    </location>
</feature>
<dbReference type="EMBL" id="CAJPDQ010000011">
    <property type="protein sequence ID" value="CAF9916655.1"/>
    <property type="molecule type" value="Genomic_DNA"/>
</dbReference>
<dbReference type="OrthoDB" id="416834at2759"/>
<evidence type="ECO:0000256" key="3">
    <source>
        <dbReference type="ARBA" id="ARBA00006065"/>
    </source>
</evidence>
<keyword evidence="6" id="KW-0808">Transferase</keyword>
<dbReference type="InterPro" id="IPR005599">
    <property type="entry name" value="GPI_mannosylTrfase"/>
</dbReference>
<dbReference type="PANTHER" id="PTHR22760:SF4">
    <property type="entry name" value="GPI MANNOSYLTRANSFERASE 3"/>
    <property type="match status" value="1"/>
</dbReference>